<dbReference type="RefSeq" id="WP_085150128.1">
    <property type="nucleotide sequence ID" value="NZ_JACKUA010000029.1"/>
</dbReference>
<dbReference type="Gene3D" id="3.40.190.10">
    <property type="entry name" value="Periplasmic binding protein-like II"/>
    <property type="match status" value="2"/>
</dbReference>
<dbReference type="EMBL" id="LQQA01000034">
    <property type="protein sequence ID" value="ORX09173.1"/>
    <property type="molecule type" value="Genomic_DNA"/>
</dbReference>
<dbReference type="GO" id="GO:0032993">
    <property type="term" value="C:protein-DNA complex"/>
    <property type="evidence" value="ECO:0007669"/>
    <property type="project" value="TreeGrafter"/>
</dbReference>
<dbReference type="SUPFAM" id="SSF46785">
    <property type="entry name" value="Winged helix' DNA-binding domain"/>
    <property type="match status" value="1"/>
</dbReference>
<evidence type="ECO:0000259" key="8">
    <source>
        <dbReference type="PROSITE" id="PS50931"/>
    </source>
</evidence>
<dbReference type="OrthoDB" id="3176554at2"/>
<evidence type="ECO:0000256" key="3">
    <source>
        <dbReference type="ARBA" id="ARBA00023125"/>
    </source>
</evidence>
<dbReference type="SUPFAM" id="SSF53850">
    <property type="entry name" value="Periplasmic binding protein-like II"/>
    <property type="match status" value="1"/>
</dbReference>
<keyword evidence="4" id="KW-0010">Activator</keyword>
<evidence type="ECO:0000313" key="9">
    <source>
        <dbReference type="EMBL" id="ORX09173.1"/>
    </source>
</evidence>
<reference evidence="9 10" key="1">
    <citation type="submission" date="2016-01" db="EMBL/GenBank/DDBJ databases">
        <title>The new phylogeny of the genus Mycobacterium.</title>
        <authorList>
            <person name="Tarcisio F."/>
            <person name="Conor M."/>
            <person name="Antonella G."/>
            <person name="Elisabetta G."/>
            <person name="Giulia F.S."/>
            <person name="Sara T."/>
            <person name="Anna F."/>
            <person name="Clotilde B."/>
            <person name="Roberto B."/>
            <person name="Veronica D.S."/>
            <person name="Fabio R."/>
            <person name="Monica P."/>
            <person name="Olivier J."/>
            <person name="Enrico T."/>
            <person name="Nicola S."/>
        </authorList>
    </citation>
    <scope>NUCLEOTIDE SEQUENCE [LARGE SCALE GENOMIC DNA]</scope>
    <source>
        <strain evidence="9 10">ATCC 700010</strain>
    </source>
</reference>
<dbReference type="GO" id="GO:0003700">
    <property type="term" value="F:DNA-binding transcription factor activity"/>
    <property type="evidence" value="ECO:0007669"/>
    <property type="project" value="InterPro"/>
</dbReference>
<dbReference type="GO" id="GO:0003677">
    <property type="term" value="F:DNA binding"/>
    <property type="evidence" value="ECO:0007669"/>
    <property type="project" value="UniProtKB-KW"/>
</dbReference>
<dbReference type="PROSITE" id="PS50931">
    <property type="entry name" value="HTH_LYSR"/>
    <property type="match status" value="1"/>
</dbReference>
<dbReference type="Pfam" id="PF00126">
    <property type="entry name" value="HTH_1"/>
    <property type="match status" value="1"/>
</dbReference>
<dbReference type="Proteomes" id="UP000193964">
    <property type="component" value="Unassembled WGS sequence"/>
</dbReference>
<dbReference type="PANTHER" id="PTHR30346:SF0">
    <property type="entry name" value="HCA OPERON TRANSCRIPTIONAL ACTIVATOR HCAR"/>
    <property type="match status" value="1"/>
</dbReference>
<dbReference type="AlphaFoldDB" id="A0A1X2ESM5"/>
<evidence type="ECO:0000256" key="6">
    <source>
        <dbReference type="ARBA" id="ARBA00040885"/>
    </source>
</evidence>
<comment type="function">
    <text evidence="7">Required for the induction the katG gene for catalase. Involved in the response to hydrogen peroxide.</text>
</comment>
<dbReference type="InterPro" id="IPR005119">
    <property type="entry name" value="LysR_subst-bd"/>
</dbReference>
<accession>A0A1X2ESM5</accession>
<name>A0A1X2ESM5_9MYCO</name>
<dbReference type="Pfam" id="PF03466">
    <property type="entry name" value="LysR_substrate"/>
    <property type="match status" value="1"/>
</dbReference>
<evidence type="ECO:0000256" key="2">
    <source>
        <dbReference type="ARBA" id="ARBA00023015"/>
    </source>
</evidence>
<keyword evidence="5" id="KW-0804">Transcription</keyword>
<dbReference type="PRINTS" id="PR00039">
    <property type="entry name" value="HTHLYSR"/>
</dbReference>
<dbReference type="InterPro" id="IPR036388">
    <property type="entry name" value="WH-like_DNA-bd_sf"/>
</dbReference>
<dbReference type="PANTHER" id="PTHR30346">
    <property type="entry name" value="TRANSCRIPTIONAL DUAL REGULATOR HCAR-RELATED"/>
    <property type="match status" value="1"/>
</dbReference>
<dbReference type="FunFam" id="1.10.10.10:FF:000001">
    <property type="entry name" value="LysR family transcriptional regulator"/>
    <property type="match status" value="1"/>
</dbReference>
<keyword evidence="2" id="KW-0805">Transcription regulation</keyword>
<evidence type="ECO:0000256" key="1">
    <source>
        <dbReference type="ARBA" id="ARBA00009437"/>
    </source>
</evidence>
<evidence type="ECO:0000256" key="7">
    <source>
        <dbReference type="ARBA" id="ARBA00056658"/>
    </source>
</evidence>
<dbReference type="Gene3D" id="1.10.10.10">
    <property type="entry name" value="Winged helix-like DNA-binding domain superfamily/Winged helix DNA-binding domain"/>
    <property type="match status" value="1"/>
</dbReference>
<evidence type="ECO:0000256" key="5">
    <source>
        <dbReference type="ARBA" id="ARBA00023163"/>
    </source>
</evidence>
<gene>
    <name evidence="9" type="ORF">AWC31_09475</name>
</gene>
<keyword evidence="3" id="KW-0238">DNA-binding</keyword>
<organism evidence="9 10">
    <name type="scientific">Mycolicibacterium wolinskyi</name>
    <dbReference type="NCBI Taxonomy" id="59750"/>
    <lineage>
        <taxon>Bacteria</taxon>
        <taxon>Bacillati</taxon>
        <taxon>Actinomycetota</taxon>
        <taxon>Actinomycetes</taxon>
        <taxon>Mycobacteriales</taxon>
        <taxon>Mycobacteriaceae</taxon>
        <taxon>Mycolicibacterium</taxon>
    </lineage>
</organism>
<evidence type="ECO:0000256" key="4">
    <source>
        <dbReference type="ARBA" id="ARBA00023159"/>
    </source>
</evidence>
<dbReference type="InterPro" id="IPR036390">
    <property type="entry name" value="WH_DNA-bd_sf"/>
</dbReference>
<feature type="domain" description="HTH lysR-type" evidence="8">
    <location>
        <begin position="3"/>
        <end position="60"/>
    </location>
</feature>
<protein>
    <recommendedName>
        <fullName evidence="6">Probable hydrogen peroxide-inducible genes activator</fullName>
    </recommendedName>
</protein>
<dbReference type="InterPro" id="IPR000847">
    <property type="entry name" value="LysR_HTH_N"/>
</dbReference>
<sequence length="312" mass="33561">MAITLDQVRCFIAVAEELHFGRAADRLAMSQPPLSRQIQKLERSVGAVLLDRDNRRVLLTPAGAAFLEDCYRMLNTLDAATEQAQRVERGSAGTVHLGFTAVSAIGILGPLLGLLGSELPDIEVVLHERVTGAQVDGIRRGELDLGLARPPFDTAALSSIVVAREPLRAVVPMNHPLAGATGPLGPEDFDGLPVISYHPVQARYFHELTVRFLFNGHPRIKQRVQQILTAVLLVAAGEGVALVPASATALHVDGVVYKPLVDVGGGHPESDPSRPVELHAIWARRGLTPLLQQVLQLVQRSAEHLDDLIALG</sequence>
<proteinExistence type="inferred from homology"/>
<comment type="caution">
    <text evidence="9">The sequence shown here is derived from an EMBL/GenBank/DDBJ whole genome shotgun (WGS) entry which is preliminary data.</text>
</comment>
<comment type="similarity">
    <text evidence="1">Belongs to the LysR transcriptional regulatory family.</text>
</comment>
<evidence type="ECO:0000313" key="10">
    <source>
        <dbReference type="Proteomes" id="UP000193964"/>
    </source>
</evidence>